<accession>A0ABD6DUY0</accession>
<dbReference type="Proteomes" id="UP001597092">
    <property type="component" value="Unassembled WGS sequence"/>
</dbReference>
<keyword evidence="1" id="KW-1133">Transmembrane helix</keyword>
<keyword evidence="1" id="KW-0472">Membrane</keyword>
<protein>
    <submittedName>
        <fullName evidence="2">Uncharacterized protein</fullName>
    </submittedName>
</protein>
<evidence type="ECO:0000313" key="3">
    <source>
        <dbReference type="Proteomes" id="UP001597092"/>
    </source>
</evidence>
<dbReference type="EMBL" id="JBHUDP010000003">
    <property type="protein sequence ID" value="MFD1685999.1"/>
    <property type="molecule type" value="Genomic_DNA"/>
</dbReference>
<dbReference type="RefSeq" id="WP_256308625.1">
    <property type="nucleotide sequence ID" value="NZ_JANHAW010000003.1"/>
</dbReference>
<organism evidence="2 3">
    <name type="scientific">Halobellus litoreus</name>
    <dbReference type="NCBI Taxonomy" id="755310"/>
    <lineage>
        <taxon>Archaea</taxon>
        <taxon>Methanobacteriati</taxon>
        <taxon>Methanobacteriota</taxon>
        <taxon>Stenosarchaea group</taxon>
        <taxon>Halobacteria</taxon>
        <taxon>Halobacteriales</taxon>
        <taxon>Haloferacaceae</taxon>
        <taxon>Halobellus</taxon>
    </lineage>
</organism>
<evidence type="ECO:0000313" key="2">
    <source>
        <dbReference type="EMBL" id="MFD1685999.1"/>
    </source>
</evidence>
<evidence type="ECO:0000256" key="1">
    <source>
        <dbReference type="SAM" id="Phobius"/>
    </source>
</evidence>
<proteinExistence type="predicted"/>
<feature type="transmembrane region" description="Helical" evidence="1">
    <location>
        <begin position="12"/>
        <end position="45"/>
    </location>
</feature>
<keyword evidence="1" id="KW-0812">Transmembrane</keyword>
<gene>
    <name evidence="2" type="ORF">ACFSAS_10290</name>
</gene>
<keyword evidence="3" id="KW-1185">Reference proteome</keyword>
<sequence>MVNVPATAAAVFVVVLFAVALLAMAAGNFSVAGVMFLSASIVIYLREKWLVGT</sequence>
<reference evidence="2 3" key="1">
    <citation type="journal article" date="2019" name="Int. J. Syst. Evol. Microbiol.">
        <title>The Global Catalogue of Microorganisms (GCM) 10K type strain sequencing project: providing services to taxonomists for standard genome sequencing and annotation.</title>
        <authorList>
            <consortium name="The Broad Institute Genomics Platform"/>
            <consortium name="The Broad Institute Genome Sequencing Center for Infectious Disease"/>
            <person name="Wu L."/>
            <person name="Ma J."/>
        </authorList>
    </citation>
    <scope>NUCLEOTIDE SEQUENCE [LARGE SCALE GENOMIC DNA]</scope>
    <source>
        <strain evidence="2 3">CGMCC 1.10387</strain>
    </source>
</reference>
<name>A0ABD6DUY0_9EURY</name>
<comment type="caution">
    <text evidence="2">The sequence shown here is derived from an EMBL/GenBank/DDBJ whole genome shotgun (WGS) entry which is preliminary data.</text>
</comment>
<dbReference type="AlphaFoldDB" id="A0ABD6DUY0"/>